<keyword evidence="2" id="KW-1133">Transmembrane helix</keyword>
<feature type="transmembrane region" description="Helical" evidence="2">
    <location>
        <begin position="91"/>
        <end position="110"/>
    </location>
</feature>
<feature type="compositionally biased region" description="Polar residues" evidence="1">
    <location>
        <begin position="149"/>
        <end position="158"/>
    </location>
</feature>
<proteinExistence type="predicted"/>
<feature type="region of interest" description="Disordered" evidence="1">
    <location>
        <begin position="136"/>
        <end position="158"/>
    </location>
</feature>
<reference evidence="3" key="1">
    <citation type="journal article" date="2020" name="New Phytol.">
        <title>Comparative genomics reveals dynamic genome evolution in host specialist ectomycorrhizal fungi.</title>
        <authorList>
            <person name="Lofgren L.A."/>
            <person name="Nguyen N.H."/>
            <person name="Vilgalys R."/>
            <person name="Ruytinx J."/>
            <person name="Liao H.L."/>
            <person name="Branco S."/>
            <person name="Kuo A."/>
            <person name="LaButti K."/>
            <person name="Lipzen A."/>
            <person name="Andreopoulos W."/>
            <person name="Pangilinan J."/>
            <person name="Riley R."/>
            <person name="Hundley H."/>
            <person name="Na H."/>
            <person name="Barry K."/>
            <person name="Grigoriev I.V."/>
            <person name="Stajich J.E."/>
            <person name="Kennedy P.G."/>
        </authorList>
    </citation>
    <scope>NUCLEOTIDE SEQUENCE</scope>
    <source>
        <strain evidence="3">FC423</strain>
    </source>
</reference>
<name>A0A9P7JRM6_9AGAM</name>
<organism evidence="3 4">
    <name type="scientific">Suillus discolor</name>
    <dbReference type="NCBI Taxonomy" id="1912936"/>
    <lineage>
        <taxon>Eukaryota</taxon>
        <taxon>Fungi</taxon>
        <taxon>Dikarya</taxon>
        <taxon>Basidiomycota</taxon>
        <taxon>Agaricomycotina</taxon>
        <taxon>Agaricomycetes</taxon>
        <taxon>Agaricomycetidae</taxon>
        <taxon>Boletales</taxon>
        <taxon>Suillineae</taxon>
        <taxon>Suillaceae</taxon>
        <taxon>Suillus</taxon>
    </lineage>
</organism>
<dbReference type="AlphaFoldDB" id="A0A9P7JRM6"/>
<comment type="caution">
    <text evidence="3">The sequence shown here is derived from an EMBL/GenBank/DDBJ whole genome shotgun (WGS) entry which is preliminary data.</text>
</comment>
<keyword evidence="4" id="KW-1185">Reference proteome</keyword>
<protein>
    <submittedName>
        <fullName evidence="3">Uncharacterized protein</fullName>
    </submittedName>
</protein>
<feature type="transmembrane region" description="Helical" evidence="2">
    <location>
        <begin position="51"/>
        <end position="70"/>
    </location>
</feature>
<feature type="compositionally biased region" description="Basic and acidic residues" evidence="1">
    <location>
        <begin position="136"/>
        <end position="145"/>
    </location>
</feature>
<dbReference type="EMBL" id="JABBWM010000050">
    <property type="protein sequence ID" value="KAG2101606.1"/>
    <property type="molecule type" value="Genomic_DNA"/>
</dbReference>
<dbReference type="GeneID" id="64704136"/>
<keyword evidence="2" id="KW-0812">Transmembrane</keyword>
<evidence type="ECO:0000313" key="3">
    <source>
        <dbReference type="EMBL" id="KAG2101606.1"/>
    </source>
</evidence>
<keyword evidence="2" id="KW-0472">Membrane</keyword>
<evidence type="ECO:0000256" key="1">
    <source>
        <dbReference type="SAM" id="MobiDB-lite"/>
    </source>
</evidence>
<dbReference type="RefSeq" id="XP_041289933.1">
    <property type="nucleotide sequence ID" value="XM_041441877.1"/>
</dbReference>
<dbReference type="OrthoDB" id="2692869at2759"/>
<evidence type="ECO:0000256" key="2">
    <source>
        <dbReference type="SAM" id="Phobius"/>
    </source>
</evidence>
<dbReference type="Proteomes" id="UP000823399">
    <property type="component" value="Unassembled WGS sequence"/>
</dbReference>
<evidence type="ECO:0000313" key="4">
    <source>
        <dbReference type="Proteomes" id="UP000823399"/>
    </source>
</evidence>
<sequence length="158" mass="17582">MLWGVHGVGYASSVGLTMHCGHMRSDLQFFTFGFGRWVWFALLDVSLPARLVHLLSLILLLAFFPPPALIRRPYSSEPRQQLLMCTGRLRMAFAMLGMVWWSYSITLWGVRSAAAQARPGQGQAIVEGFGPACDFWEPKPSEARPKPGLSSQAGPEHH</sequence>
<gene>
    <name evidence="3" type="ORF">F5147DRAFT_776609</name>
</gene>
<accession>A0A9P7JRM6</accession>